<feature type="region of interest" description="Disordered" evidence="1">
    <location>
        <begin position="200"/>
        <end position="219"/>
    </location>
</feature>
<feature type="transmembrane region" description="Helical" evidence="2">
    <location>
        <begin position="141"/>
        <end position="159"/>
    </location>
</feature>
<gene>
    <name evidence="3" type="ORF">RSOL_207630</name>
</gene>
<dbReference type="AlphaFoldDB" id="X8J505"/>
<dbReference type="EMBL" id="JATN01000322">
    <property type="protein sequence ID" value="EUC57060.1"/>
    <property type="molecule type" value="Genomic_DNA"/>
</dbReference>
<keyword evidence="2" id="KW-1133">Transmembrane helix</keyword>
<organism evidence="3 4">
    <name type="scientific">Rhizoctonia solani AG-3 Rhs1AP</name>
    <dbReference type="NCBI Taxonomy" id="1086054"/>
    <lineage>
        <taxon>Eukaryota</taxon>
        <taxon>Fungi</taxon>
        <taxon>Dikarya</taxon>
        <taxon>Basidiomycota</taxon>
        <taxon>Agaricomycotina</taxon>
        <taxon>Agaricomycetes</taxon>
        <taxon>Cantharellales</taxon>
        <taxon>Ceratobasidiaceae</taxon>
        <taxon>Rhizoctonia</taxon>
    </lineage>
</organism>
<keyword evidence="2 3" id="KW-0812">Transmembrane</keyword>
<keyword evidence="2" id="KW-0472">Membrane</keyword>
<feature type="transmembrane region" description="Helical" evidence="2">
    <location>
        <begin position="12"/>
        <end position="33"/>
    </location>
</feature>
<sequence>MTSFVKVNEPYIHTLGLSINLSNFLFTTLWCYWGIQVWENPRTFGIPEGREKCYASTDTIFVVFGHIVPATNGGLRVFALVIFALGGVSAISSFWTCNKWLYEYASKGPRAAKLAAALGSDKEITLKSHHITYRRGRLSRFGGLAALVYMVITTEQIVAMNPDVTSQVQDWTFSQVLTLILIGRQLLDSISYFHDLAKRASRGSPKSGMDDDVRFTPPV</sequence>
<evidence type="ECO:0000313" key="4">
    <source>
        <dbReference type="Proteomes" id="UP000030108"/>
    </source>
</evidence>
<accession>X8J505</accession>
<dbReference type="OrthoDB" id="3351993at2759"/>
<name>X8J505_9AGAM</name>
<comment type="caution">
    <text evidence="3">The sequence shown here is derived from an EMBL/GenBank/DDBJ whole genome shotgun (WGS) entry which is preliminary data.</text>
</comment>
<reference evidence="4" key="1">
    <citation type="journal article" date="2014" name="Genome Announc.">
        <title>Draft genome sequence of the plant-pathogenic soil fungus Rhizoctonia solani anastomosis group 3 strain Rhs1AP.</title>
        <authorList>
            <person name="Cubeta M.A."/>
            <person name="Thomas E."/>
            <person name="Dean R.A."/>
            <person name="Jabaji S."/>
            <person name="Neate S.M."/>
            <person name="Tavantzis S."/>
            <person name="Toda T."/>
            <person name="Vilgalys R."/>
            <person name="Bharathan N."/>
            <person name="Fedorova-Abrams N."/>
            <person name="Pakala S.B."/>
            <person name="Pakala S.M."/>
            <person name="Zafar N."/>
            <person name="Joardar V."/>
            <person name="Losada L."/>
            <person name="Nierman W.C."/>
        </authorList>
    </citation>
    <scope>NUCLEOTIDE SEQUENCE [LARGE SCALE GENOMIC DNA]</scope>
    <source>
        <strain evidence="4">AG-3</strain>
    </source>
</reference>
<dbReference type="Proteomes" id="UP000030108">
    <property type="component" value="Unassembled WGS sequence"/>
</dbReference>
<feature type="compositionally biased region" description="Basic and acidic residues" evidence="1">
    <location>
        <begin position="208"/>
        <end position="219"/>
    </location>
</feature>
<proteinExistence type="predicted"/>
<protein>
    <submittedName>
        <fullName evidence="3">Transmembrane protein, putative</fullName>
    </submittedName>
</protein>
<feature type="transmembrane region" description="Helical" evidence="2">
    <location>
        <begin position="77"/>
        <end position="97"/>
    </location>
</feature>
<evidence type="ECO:0000256" key="1">
    <source>
        <dbReference type="SAM" id="MobiDB-lite"/>
    </source>
</evidence>
<evidence type="ECO:0000256" key="2">
    <source>
        <dbReference type="SAM" id="Phobius"/>
    </source>
</evidence>
<evidence type="ECO:0000313" key="3">
    <source>
        <dbReference type="EMBL" id="EUC57060.1"/>
    </source>
</evidence>